<organism evidence="2 3">
    <name type="scientific">Microbacterium halimionae</name>
    <dbReference type="NCBI Taxonomy" id="1526413"/>
    <lineage>
        <taxon>Bacteria</taxon>
        <taxon>Bacillati</taxon>
        <taxon>Actinomycetota</taxon>
        <taxon>Actinomycetes</taxon>
        <taxon>Micrococcales</taxon>
        <taxon>Microbacteriaceae</taxon>
        <taxon>Microbacterium</taxon>
    </lineage>
</organism>
<feature type="compositionally biased region" description="Basic and acidic residues" evidence="1">
    <location>
        <begin position="11"/>
        <end position="28"/>
    </location>
</feature>
<proteinExistence type="predicted"/>
<accession>A0A7W3PLA7</accession>
<dbReference type="AlphaFoldDB" id="A0A7W3PLA7"/>
<keyword evidence="3" id="KW-1185">Reference proteome</keyword>
<evidence type="ECO:0000256" key="1">
    <source>
        <dbReference type="SAM" id="MobiDB-lite"/>
    </source>
</evidence>
<dbReference type="Proteomes" id="UP000526083">
    <property type="component" value="Unassembled WGS sequence"/>
</dbReference>
<sequence length="85" mass="9609">MKNAAAATATDSEHPARRATGRRREARDRHHQQPVTTVDRLDMDAVETEQQITAGTRASGRARINAPRTMVRHVEVLGWSSSWRY</sequence>
<dbReference type="EMBL" id="JACGWY010000002">
    <property type="protein sequence ID" value="MBA8816375.1"/>
    <property type="molecule type" value="Genomic_DNA"/>
</dbReference>
<reference evidence="2 3" key="1">
    <citation type="submission" date="2020-07" db="EMBL/GenBank/DDBJ databases">
        <title>Sequencing the genomes of 1000 actinobacteria strains.</title>
        <authorList>
            <person name="Klenk H.-P."/>
        </authorList>
    </citation>
    <scope>NUCLEOTIDE SEQUENCE [LARGE SCALE GENOMIC DNA]</scope>
    <source>
        <strain evidence="2 3">DSM 27576</strain>
    </source>
</reference>
<protein>
    <submittedName>
        <fullName evidence="2">Uncharacterized protein</fullName>
    </submittedName>
</protein>
<evidence type="ECO:0000313" key="3">
    <source>
        <dbReference type="Proteomes" id="UP000526083"/>
    </source>
</evidence>
<dbReference type="RefSeq" id="WP_310734851.1">
    <property type="nucleotide sequence ID" value="NZ_JACGWY010000002.1"/>
</dbReference>
<name>A0A7W3PLA7_9MICO</name>
<feature type="region of interest" description="Disordered" evidence="1">
    <location>
        <begin position="1"/>
        <end position="44"/>
    </location>
</feature>
<gene>
    <name evidence="2" type="ORF">FHX48_001448</name>
</gene>
<comment type="caution">
    <text evidence="2">The sequence shown here is derived from an EMBL/GenBank/DDBJ whole genome shotgun (WGS) entry which is preliminary data.</text>
</comment>
<evidence type="ECO:0000313" key="2">
    <source>
        <dbReference type="EMBL" id="MBA8816375.1"/>
    </source>
</evidence>